<feature type="transmembrane region" description="Helical" evidence="6">
    <location>
        <begin position="93"/>
        <end position="112"/>
    </location>
</feature>
<dbReference type="PANTHER" id="PTHR10283">
    <property type="entry name" value="SOLUTE CARRIER FAMILY 13 MEMBER"/>
    <property type="match status" value="1"/>
</dbReference>
<accession>A0A1F7SL97</accession>
<dbReference type="GO" id="GO:0015141">
    <property type="term" value="F:succinate transmembrane transporter activity"/>
    <property type="evidence" value="ECO:0007669"/>
    <property type="project" value="UniProtKB-ARBA"/>
</dbReference>
<sequence length="506" mass="55619">MNQNNKEVKEVLSPQEERFEKIRRTAGFFLSPVTFVVILLIPFQNLSTRSHNLLAIISMVIILWVSEAIPIPVTALLGPTLCVILKVDNVNNIFSSFAHPVIFLMIGSFIIANSMFIHELDKRFAYKILSSQFIGNSSTRILFAFGFITYLLSMWLSNTATTAMMFPIGISILKTLTSESGDSFKRYKYSTGLMLTIAFASSIGGIATPVGTPPNLIAIGMIEKYTNIKISFFSWMSFGIPISIFLFLFLYLYISRSCPLKKQLSTEQSRFFRKQHSNLGKLNSGQKNVILAFGVTVALWVLPGLLGLFLGTENDTYKFFSDIFPESIAALIGASLLFILPVNRKKREFTLKWNQAADIDWGTILLFGGGLALGELMFKTGLAKSIGTFLIELTHVKTLLMTTLLFTVLAVIISETTSNTASANMVIPIAIAVAKTLNINPILPALGACFGSSLGFMLPVATPPNAIVYGSGCIPITKMIKYGFIVDLIGIVIVVITVTYLCPLLI</sequence>
<evidence type="ECO:0000256" key="4">
    <source>
        <dbReference type="ARBA" id="ARBA00022989"/>
    </source>
</evidence>
<feature type="transmembrane region" description="Helical" evidence="6">
    <location>
        <begin position="133"/>
        <end position="153"/>
    </location>
</feature>
<keyword evidence="2" id="KW-0813">Transport</keyword>
<keyword evidence="5 6" id="KW-0472">Membrane</keyword>
<dbReference type="AlphaFoldDB" id="A0A1F7SL97"/>
<keyword evidence="3 6" id="KW-0812">Transmembrane</keyword>
<evidence type="ECO:0000256" key="2">
    <source>
        <dbReference type="ARBA" id="ARBA00022448"/>
    </source>
</evidence>
<evidence type="ECO:0008006" key="9">
    <source>
        <dbReference type="Google" id="ProtNLM"/>
    </source>
</evidence>
<feature type="transmembrane region" description="Helical" evidence="6">
    <location>
        <begin position="189"/>
        <end position="212"/>
    </location>
</feature>
<dbReference type="Proteomes" id="UP000178082">
    <property type="component" value="Unassembled WGS sequence"/>
</dbReference>
<feature type="transmembrane region" description="Helical" evidence="6">
    <location>
        <begin position="323"/>
        <end position="340"/>
    </location>
</feature>
<proteinExistence type="predicted"/>
<dbReference type="InterPro" id="IPR031312">
    <property type="entry name" value="Na/sul_symport_CS"/>
</dbReference>
<feature type="transmembrane region" description="Helical" evidence="6">
    <location>
        <begin position="289"/>
        <end position="311"/>
    </location>
</feature>
<dbReference type="EMBL" id="MGDI01000011">
    <property type="protein sequence ID" value="OGL54531.1"/>
    <property type="molecule type" value="Genomic_DNA"/>
</dbReference>
<keyword evidence="4 6" id="KW-1133">Transmembrane helix</keyword>
<evidence type="ECO:0000256" key="5">
    <source>
        <dbReference type="ARBA" id="ARBA00023136"/>
    </source>
</evidence>
<comment type="subcellular location">
    <subcellularLocation>
        <location evidence="1">Membrane</location>
        <topology evidence="1">Multi-pass membrane protein</topology>
    </subcellularLocation>
</comment>
<feature type="transmembrane region" description="Helical" evidence="6">
    <location>
        <begin position="398"/>
        <end position="421"/>
    </location>
</feature>
<dbReference type="Pfam" id="PF00939">
    <property type="entry name" value="Na_sulph_symp"/>
    <property type="match status" value="1"/>
</dbReference>
<organism evidence="7 8">
    <name type="scientific">Candidatus Schekmanbacteria bacterium RIFCSPLOWO2_12_FULL_38_15</name>
    <dbReference type="NCBI Taxonomy" id="1817883"/>
    <lineage>
        <taxon>Bacteria</taxon>
        <taxon>Candidatus Schekmaniibacteriota</taxon>
    </lineage>
</organism>
<feature type="transmembrane region" description="Helical" evidence="6">
    <location>
        <begin position="53"/>
        <end position="73"/>
    </location>
</feature>
<dbReference type="InterPro" id="IPR001898">
    <property type="entry name" value="SLC13A/DASS"/>
</dbReference>
<evidence type="ECO:0000256" key="3">
    <source>
        <dbReference type="ARBA" id="ARBA00022692"/>
    </source>
</evidence>
<evidence type="ECO:0000256" key="1">
    <source>
        <dbReference type="ARBA" id="ARBA00004141"/>
    </source>
</evidence>
<name>A0A1F7SL97_9BACT</name>
<evidence type="ECO:0000256" key="6">
    <source>
        <dbReference type="SAM" id="Phobius"/>
    </source>
</evidence>
<dbReference type="CDD" id="cd01115">
    <property type="entry name" value="SLC13_permease"/>
    <property type="match status" value="1"/>
</dbReference>
<dbReference type="NCBIfam" id="TIGR00785">
    <property type="entry name" value="dass"/>
    <property type="match status" value="1"/>
</dbReference>
<feature type="transmembrane region" description="Helical" evidence="6">
    <location>
        <begin position="232"/>
        <end position="254"/>
    </location>
</feature>
<feature type="transmembrane region" description="Helical" evidence="6">
    <location>
        <begin position="442"/>
        <end position="462"/>
    </location>
</feature>
<feature type="transmembrane region" description="Helical" evidence="6">
    <location>
        <begin position="22"/>
        <end position="41"/>
    </location>
</feature>
<evidence type="ECO:0000313" key="8">
    <source>
        <dbReference type="Proteomes" id="UP000178082"/>
    </source>
</evidence>
<feature type="transmembrane region" description="Helical" evidence="6">
    <location>
        <begin position="482"/>
        <end position="505"/>
    </location>
</feature>
<dbReference type="PROSITE" id="PS01271">
    <property type="entry name" value="NA_SULFATE"/>
    <property type="match status" value="1"/>
</dbReference>
<feature type="transmembrane region" description="Helical" evidence="6">
    <location>
        <begin position="361"/>
        <end position="378"/>
    </location>
</feature>
<evidence type="ECO:0000313" key="7">
    <source>
        <dbReference type="EMBL" id="OGL54531.1"/>
    </source>
</evidence>
<protein>
    <recommendedName>
        <fullName evidence="9">Anion transporter</fullName>
    </recommendedName>
</protein>
<reference evidence="7 8" key="1">
    <citation type="journal article" date="2016" name="Nat. Commun.">
        <title>Thousands of microbial genomes shed light on interconnected biogeochemical processes in an aquifer system.</title>
        <authorList>
            <person name="Anantharaman K."/>
            <person name="Brown C.T."/>
            <person name="Hug L.A."/>
            <person name="Sharon I."/>
            <person name="Castelle C.J."/>
            <person name="Probst A.J."/>
            <person name="Thomas B.C."/>
            <person name="Singh A."/>
            <person name="Wilkins M.J."/>
            <person name="Karaoz U."/>
            <person name="Brodie E.L."/>
            <person name="Williams K.H."/>
            <person name="Hubbard S.S."/>
            <person name="Banfield J.F."/>
        </authorList>
    </citation>
    <scope>NUCLEOTIDE SEQUENCE [LARGE SCALE GENOMIC DNA]</scope>
</reference>
<comment type="caution">
    <text evidence="7">The sequence shown here is derived from an EMBL/GenBank/DDBJ whole genome shotgun (WGS) entry which is preliminary data.</text>
</comment>
<dbReference type="GO" id="GO:0005886">
    <property type="term" value="C:plasma membrane"/>
    <property type="evidence" value="ECO:0007669"/>
    <property type="project" value="TreeGrafter"/>
</dbReference>
<gene>
    <name evidence="7" type="ORF">A3G31_10250</name>
</gene>
<dbReference type="PANTHER" id="PTHR10283:SF82">
    <property type="entry name" value="SOLUTE CARRIER FAMILY 13 MEMBER 2"/>
    <property type="match status" value="1"/>
</dbReference>
<dbReference type="STRING" id="1817883.A3G31_10250"/>